<dbReference type="EMBL" id="CAXAMN010028928">
    <property type="protein sequence ID" value="CAK9118177.1"/>
    <property type="molecule type" value="Genomic_DNA"/>
</dbReference>
<sequence>METICEVNKARRIKKDIGCLKHKFSPPTGIKNCRIKSRTIYSKVGFISESELQHYTECTGKALKLTPVQLPLEDRPETLTGYVISLKDLPPELKDTIRKIKTAYEVNVTQEERRLDPENQIKEDQGSILFDFFADLQTRSAADMAKTINRSKVPTLTGLKEKAEKIRAVARLC</sequence>
<reference evidence="1 2" key="1">
    <citation type="submission" date="2024-02" db="EMBL/GenBank/DDBJ databases">
        <authorList>
            <person name="Chen Y."/>
            <person name="Shah S."/>
            <person name="Dougan E. K."/>
            <person name="Thang M."/>
            <person name="Chan C."/>
        </authorList>
    </citation>
    <scope>NUCLEOTIDE SEQUENCE [LARGE SCALE GENOMIC DNA]</scope>
</reference>
<keyword evidence="2" id="KW-1185">Reference proteome</keyword>
<evidence type="ECO:0000313" key="1">
    <source>
        <dbReference type="EMBL" id="CAK9118177.1"/>
    </source>
</evidence>
<organism evidence="1 2">
    <name type="scientific">Durusdinium trenchii</name>
    <dbReference type="NCBI Taxonomy" id="1381693"/>
    <lineage>
        <taxon>Eukaryota</taxon>
        <taxon>Sar</taxon>
        <taxon>Alveolata</taxon>
        <taxon>Dinophyceae</taxon>
        <taxon>Suessiales</taxon>
        <taxon>Symbiodiniaceae</taxon>
        <taxon>Durusdinium</taxon>
    </lineage>
</organism>
<proteinExistence type="predicted"/>
<accession>A0ABP0T0F3</accession>
<comment type="caution">
    <text evidence="1">The sequence shown here is derived from an EMBL/GenBank/DDBJ whole genome shotgun (WGS) entry which is preliminary data.</text>
</comment>
<dbReference type="Proteomes" id="UP001642484">
    <property type="component" value="Unassembled WGS sequence"/>
</dbReference>
<name>A0ABP0T0F3_9DINO</name>
<gene>
    <name evidence="1" type="ORF">CCMP2556_LOCUS55349</name>
</gene>
<protein>
    <submittedName>
        <fullName evidence="1">Uncharacterized protein</fullName>
    </submittedName>
</protein>
<evidence type="ECO:0000313" key="2">
    <source>
        <dbReference type="Proteomes" id="UP001642484"/>
    </source>
</evidence>